<feature type="transmembrane region" description="Helical" evidence="3">
    <location>
        <begin position="256"/>
        <end position="274"/>
    </location>
</feature>
<dbReference type="SUPFAM" id="SSF103481">
    <property type="entry name" value="Multidrug resistance efflux transporter EmrE"/>
    <property type="match status" value="2"/>
</dbReference>
<evidence type="ECO:0000313" key="6">
    <source>
        <dbReference type="Proteomes" id="UP000448943"/>
    </source>
</evidence>
<feature type="transmembrane region" description="Helical" evidence="3">
    <location>
        <begin position="231"/>
        <end position="250"/>
    </location>
</feature>
<accession>A0A6N9Q2S4</accession>
<keyword evidence="3" id="KW-0472">Membrane</keyword>
<dbReference type="AlphaFoldDB" id="A0A6N9Q2S4"/>
<sequence>MGLAMAIFGSIGFVAAQTGLQAFELVFVRCVCASLFLGAFWLLSGKFKNENWNQREVKRILLCGVILVSNWVFLFKAFEMMPITVAISIYYLAPVIVLLLGSFLYREKLTWLAITSILICFIGTMLISGLGTDTPFQQLLSSGLILPFLAAILYALLTLLSKGISQLSPYAVTVIQTSLGAILLFPLVSLSAFSGLQVNHWIAITMIGVIHTGVVYFLFFRSVRFLPTRLISALVFLDPIVAILLDTMIIAFQPSILQVIGLFLTFGGMAVTLVQTDRIKSTGETG</sequence>
<name>A0A6N9Q2S4_9BACL</name>
<dbReference type="PANTHER" id="PTHR22911:SF102">
    <property type="entry name" value="MEMBRANE PROTEIN"/>
    <property type="match status" value="1"/>
</dbReference>
<dbReference type="Pfam" id="PF00892">
    <property type="entry name" value="EamA"/>
    <property type="match status" value="2"/>
</dbReference>
<feature type="domain" description="EamA" evidence="4">
    <location>
        <begin position="3"/>
        <end position="128"/>
    </location>
</feature>
<feature type="transmembrane region" description="Helical" evidence="3">
    <location>
        <begin position="109"/>
        <end position="127"/>
    </location>
</feature>
<organism evidence="5 6">
    <name type="scientific">Chengkuizengella marina</name>
    <dbReference type="NCBI Taxonomy" id="2507566"/>
    <lineage>
        <taxon>Bacteria</taxon>
        <taxon>Bacillati</taxon>
        <taxon>Bacillota</taxon>
        <taxon>Bacilli</taxon>
        <taxon>Bacillales</taxon>
        <taxon>Paenibacillaceae</taxon>
        <taxon>Chengkuizengella</taxon>
    </lineage>
</organism>
<feature type="transmembrane region" description="Helical" evidence="3">
    <location>
        <begin position="200"/>
        <end position="219"/>
    </location>
</feature>
<evidence type="ECO:0000256" key="3">
    <source>
        <dbReference type="SAM" id="Phobius"/>
    </source>
</evidence>
<keyword evidence="6" id="KW-1185">Reference proteome</keyword>
<dbReference type="EMBL" id="SIJB01000021">
    <property type="protein sequence ID" value="NBI29091.1"/>
    <property type="molecule type" value="Genomic_DNA"/>
</dbReference>
<reference evidence="5 6" key="1">
    <citation type="submission" date="2019-01" db="EMBL/GenBank/DDBJ databases">
        <title>Chengkuizengella sp. nov., isolated from deep-sea sediment of East Pacific Ocean.</title>
        <authorList>
            <person name="Yang J."/>
            <person name="Lai Q."/>
            <person name="Shao Z."/>
        </authorList>
    </citation>
    <scope>NUCLEOTIDE SEQUENCE [LARGE SCALE GENOMIC DNA]</scope>
    <source>
        <strain evidence="5 6">YPA3-1-1</strain>
    </source>
</reference>
<protein>
    <submittedName>
        <fullName evidence="5">DMT family transporter</fullName>
    </submittedName>
</protein>
<dbReference type="Proteomes" id="UP000448943">
    <property type="component" value="Unassembled WGS sequence"/>
</dbReference>
<evidence type="ECO:0000259" key="4">
    <source>
        <dbReference type="Pfam" id="PF00892"/>
    </source>
</evidence>
<dbReference type="RefSeq" id="WP_160645903.1">
    <property type="nucleotide sequence ID" value="NZ_SIJB01000021.1"/>
</dbReference>
<dbReference type="InterPro" id="IPR037185">
    <property type="entry name" value="EmrE-like"/>
</dbReference>
<dbReference type="GO" id="GO:0016020">
    <property type="term" value="C:membrane"/>
    <property type="evidence" value="ECO:0007669"/>
    <property type="project" value="InterPro"/>
</dbReference>
<gene>
    <name evidence="5" type="ORF">ERL59_08980</name>
</gene>
<feature type="transmembrane region" description="Helical" evidence="3">
    <location>
        <begin position="80"/>
        <end position="102"/>
    </location>
</feature>
<dbReference type="PANTHER" id="PTHR22911">
    <property type="entry name" value="ACYL-MALONYL CONDENSING ENZYME-RELATED"/>
    <property type="match status" value="1"/>
</dbReference>
<evidence type="ECO:0000256" key="1">
    <source>
        <dbReference type="ARBA" id="ARBA00004127"/>
    </source>
</evidence>
<feature type="transmembrane region" description="Helical" evidence="3">
    <location>
        <begin position="26"/>
        <end position="45"/>
    </location>
</feature>
<keyword evidence="3" id="KW-1133">Transmembrane helix</keyword>
<feature type="transmembrane region" description="Helical" evidence="3">
    <location>
        <begin position="139"/>
        <end position="160"/>
    </location>
</feature>
<dbReference type="OrthoDB" id="9814238at2"/>
<feature type="transmembrane region" description="Helical" evidence="3">
    <location>
        <begin position="57"/>
        <end position="74"/>
    </location>
</feature>
<proteinExistence type="inferred from homology"/>
<evidence type="ECO:0000256" key="2">
    <source>
        <dbReference type="ARBA" id="ARBA00007362"/>
    </source>
</evidence>
<feature type="transmembrane region" description="Helical" evidence="3">
    <location>
        <begin position="167"/>
        <end position="188"/>
    </location>
</feature>
<dbReference type="InterPro" id="IPR000620">
    <property type="entry name" value="EamA_dom"/>
</dbReference>
<keyword evidence="3" id="KW-0812">Transmembrane</keyword>
<comment type="caution">
    <text evidence="5">The sequence shown here is derived from an EMBL/GenBank/DDBJ whole genome shotgun (WGS) entry which is preliminary data.</text>
</comment>
<dbReference type="FunFam" id="1.10.3730.20:FF:000010">
    <property type="entry name" value="EamA family transporter"/>
    <property type="match status" value="1"/>
</dbReference>
<comment type="similarity">
    <text evidence="2">Belongs to the EamA transporter family.</text>
</comment>
<dbReference type="Gene3D" id="1.10.3730.20">
    <property type="match status" value="1"/>
</dbReference>
<comment type="subcellular location">
    <subcellularLocation>
        <location evidence="1">Endomembrane system</location>
        <topology evidence="1">Multi-pass membrane protein</topology>
    </subcellularLocation>
</comment>
<evidence type="ECO:0000313" key="5">
    <source>
        <dbReference type="EMBL" id="NBI29091.1"/>
    </source>
</evidence>
<feature type="domain" description="EamA" evidence="4">
    <location>
        <begin position="142"/>
        <end position="273"/>
    </location>
</feature>